<feature type="transmembrane region" description="Helical" evidence="6">
    <location>
        <begin position="177"/>
        <end position="197"/>
    </location>
</feature>
<organism evidence="7 8">
    <name type="scientific">Streptomyces albiaxialis</name>
    <dbReference type="NCBI Taxonomy" id="329523"/>
    <lineage>
        <taxon>Bacteria</taxon>
        <taxon>Bacillati</taxon>
        <taxon>Actinomycetota</taxon>
        <taxon>Actinomycetes</taxon>
        <taxon>Kitasatosporales</taxon>
        <taxon>Streptomycetaceae</taxon>
        <taxon>Streptomyces</taxon>
    </lineage>
</organism>
<accession>A0ABP5H7X5</accession>
<dbReference type="RefSeq" id="WP_344525333.1">
    <property type="nucleotide sequence ID" value="NZ_BAAAPE010000002.1"/>
</dbReference>
<evidence type="ECO:0000256" key="3">
    <source>
        <dbReference type="ARBA" id="ARBA00022989"/>
    </source>
</evidence>
<comment type="caution">
    <text evidence="7">The sequence shown here is derived from an EMBL/GenBank/DDBJ whole genome shotgun (WGS) entry which is preliminary data.</text>
</comment>
<evidence type="ECO:0000256" key="4">
    <source>
        <dbReference type="ARBA" id="ARBA00023136"/>
    </source>
</evidence>
<feature type="transmembrane region" description="Helical" evidence="6">
    <location>
        <begin position="12"/>
        <end position="35"/>
    </location>
</feature>
<evidence type="ECO:0000313" key="8">
    <source>
        <dbReference type="Proteomes" id="UP001500016"/>
    </source>
</evidence>
<evidence type="ECO:0000256" key="5">
    <source>
        <dbReference type="SAM" id="MobiDB-lite"/>
    </source>
</evidence>
<keyword evidence="2 6" id="KW-0812">Transmembrane</keyword>
<evidence type="ECO:0000313" key="7">
    <source>
        <dbReference type="EMBL" id="GAA2067641.1"/>
    </source>
</evidence>
<feature type="compositionally biased region" description="Basic and acidic residues" evidence="5">
    <location>
        <begin position="317"/>
        <end position="328"/>
    </location>
</feature>
<keyword evidence="8" id="KW-1185">Reference proteome</keyword>
<dbReference type="InterPro" id="IPR051328">
    <property type="entry name" value="T7SS_ABC-Transporter"/>
</dbReference>
<feature type="transmembrane region" description="Helical" evidence="6">
    <location>
        <begin position="293"/>
        <end position="312"/>
    </location>
</feature>
<reference evidence="8" key="1">
    <citation type="journal article" date="2019" name="Int. J. Syst. Evol. Microbiol.">
        <title>The Global Catalogue of Microorganisms (GCM) 10K type strain sequencing project: providing services to taxonomists for standard genome sequencing and annotation.</title>
        <authorList>
            <consortium name="The Broad Institute Genomics Platform"/>
            <consortium name="The Broad Institute Genome Sequencing Center for Infectious Disease"/>
            <person name="Wu L."/>
            <person name="Ma J."/>
        </authorList>
    </citation>
    <scope>NUCLEOTIDE SEQUENCE [LARGE SCALE GENOMIC DNA]</scope>
    <source>
        <strain evidence="8">JCM 15478</strain>
    </source>
</reference>
<evidence type="ECO:0000256" key="2">
    <source>
        <dbReference type="ARBA" id="ARBA00022692"/>
    </source>
</evidence>
<sequence length="338" mass="33897">MSPAVSRDSRSLLAPLVLVPLIVAFALWAFAWPAARTEPRDLPLGVAGPPAATEQVREGLQQREGAFELHEYTNEAQARDAIEDREIYGAVAVTPSGPKLLTASAAGPVVAQTLEQAAAHMAPGGGAVRTDDVVAAPPEDPRGAVLSASVLPMAIAGVAGGALVALMRLRGTRGVGVLLGTAALVGAVGAGIAHSWLGVLTGNWWAEAAAIGLTALAVSATVAGLEALLGTAGIGLGALIAVLLGNPTSGMTSAPEMLPEPLGTLGQLLPPGAGGSLLRSVSFFDGRAADTPVLVLTVWAVLGLVAVTVGGIRRERANPAEETPEPRRVPATPVSAAG</sequence>
<dbReference type="Proteomes" id="UP001500016">
    <property type="component" value="Unassembled WGS sequence"/>
</dbReference>
<feature type="transmembrane region" description="Helical" evidence="6">
    <location>
        <begin position="203"/>
        <end position="220"/>
    </location>
</feature>
<evidence type="ECO:0000256" key="1">
    <source>
        <dbReference type="ARBA" id="ARBA00004141"/>
    </source>
</evidence>
<feature type="transmembrane region" description="Helical" evidence="6">
    <location>
        <begin position="227"/>
        <end position="245"/>
    </location>
</feature>
<dbReference type="PANTHER" id="PTHR43077:SF11">
    <property type="entry name" value="TRANSPORT PERMEASE YVFS-RELATED"/>
    <property type="match status" value="1"/>
</dbReference>
<feature type="region of interest" description="Disordered" evidence="5">
    <location>
        <begin position="317"/>
        <end position="338"/>
    </location>
</feature>
<keyword evidence="4 6" id="KW-0472">Membrane</keyword>
<gene>
    <name evidence="7" type="ORF">GCM10009801_15180</name>
</gene>
<protein>
    <submittedName>
        <fullName evidence="7">Membrane protein</fullName>
    </submittedName>
</protein>
<feature type="transmembrane region" description="Helical" evidence="6">
    <location>
        <begin position="144"/>
        <end position="165"/>
    </location>
</feature>
<comment type="subcellular location">
    <subcellularLocation>
        <location evidence="1">Membrane</location>
        <topology evidence="1">Multi-pass membrane protein</topology>
    </subcellularLocation>
</comment>
<dbReference type="PANTHER" id="PTHR43077">
    <property type="entry name" value="TRANSPORT PERMEASE YVFS-RELATED"/>
    <property type="match status" value="1"/>
</dbReference>
<proteinExistence type="predicted"/>
<keyword evidence="3 6" id="KW-1133">Transmembrane helix</keyword>
<evidence type="ECO:0000256" key="6">
    <source>
        <dbReference type="SAM" id="Phobius"/>
    </source>
</evidence>
<dbReference type="EMBL" id="BAAAPE010000002">
    <property type="protein sequence ID" value="GAA2067641.1"/>
    <property type="molecule type" value="Genomic_DNA"/>
</dbReference>
<name>A0ABP5H7X5_9ACTN</name>